<name>A0A0D3IGI7_EMIH1</name>
<keyword evidence="3" id="KW-1185">Reference proteome</keyword>
<evidence type="ECO:0000313" key="2">
    <source>
        <dbReference type="EnsemblProtists" id="EOD10372"/>
    </source>
</evidence>
<dbReference type="Gene3D" id="3.80.10.10">
    <property type="entry name" value="Ribonuclease Inhibitor"/>
    <property type="match status" value="1"/>
</dbReference>
<dbReference type="InterPro" id="IPR051848">
    <property type="entry name" value="PGIP"/>
</dbReference>
<organism evidence="2 3">
    <name type="scientific">Emiliania huxleyi (strain CCMP1516)</name>
    <dbReference type="NCBI Taxonomy" id="280463"/>
    <lineage>
        <taxon>Eukaryota</taxon>
        <taxon>Haptista</taxon>
        <taxon>Haptophyta</taxon>
        <taxon>Prymnesiophyceae</taxon>
        <taxon>Isochrysidales</taxon>
        <taxon>Noelaerhabdaceae</taxon>
        <taxon>Emiliania</taxon>
    </lineage>
</organism>
<dbReference type="SUPFAM" id="SSF52058">
    <property type="entry name" value="L domain-like"/>
    <property type="match status" value="1"/>
</dbReference>
<dbReference type="Proteomes" id="UP000013827">
    <property type="component" value="Unassembled WGS sequence"/>
</dbReference>
<comment type="subcellular location">
    <subcellularLocation>
        <location evidence="1">Cell envelope</location>
    </subcellularLocation>
</comment>
<proteinExistence type="predicted"/>
<protein>
    <submittedName>
        <fullName evidence="2">Uncharacterized protein</fullName>
    </submittedName>
</protein>
<dbReference type="HOGENOM" id="CLU_000288_18_22_1"/>
<dbReference type="InterPro" id="IPR001611">
    <property type="entry name" value="Leu-rich_rpt"/>
</dbReference>
<dbReference type="PANTHER" id="PTHR48059">
    <property type="entry name" value="POLYGALACTURONASE INHIBITOR 1"/>
    <property type="match status" value="1"/>
</dbReference>
<evidence type="ECO:0000256" key="1">
    <source>
        <dbReference type="ARBA" id="ARBA00004196"/>
    </source>
</evidence>
<dbReference type="RefSeq" id="XP_005762801.1">
    <property type="nucleotide sequence ID" value="XM_005762744.1"/>
</dbReference>
<dbReference type="eggNOG" id="ENOG502SXTP">
    <property type="taxonomic scope" value="Eukaryota"/>
</dbReference>
<dbReference type="Pfam" id="PF00560">
    <property type="entry name" value="LRR_1"/>
    <property type="match status" value="3"/>
</dbReference>
<dbReference type="PANTHER" id="PTHR48059:SF30">
    <property type="entry name" value="OS06G0587000 PROTEIN"/>
    <property type="match status" value="1"/>
</dbReference>
<dbReference type="EnsemblProtists" id="EOD10372">
    <property type="protein sequence ID" value="EOD10372"/>
    <property type="gene ID" value="EMIHUDRAFT_43751"/>
</dbReference>
<accession>A0A0D3IGI7</accession>
<reference evidence="3" key="1">
    <citation type="journal article" date="2013" name="Nature">
        <title>Pan genome of the phytoplankton Emiliania underpins its global distribution.</title>
        <authorList>
            <person name="Read B.A."/>
            <person name="Kegel J."/>
            <person name="Klute M.J."/>
            <person name="Kuo A."/>
            <person name="Lefebvre S.C."/>
            <person name="Maumus F."/>
            <person name="Mayer C."/>
            <person name="Miller J."/>
            <person name="Monier A."/>
            <person name="Salamov A."/>
            <person name="Young J."/>
            <person name="Aguilar M."/>
            <person name="Claverie J.M."/>
            <person name="Frickenhaus S."/>
            <person name="Gonzalez K."/>
            <person name="Herman E.K."/>
            <person name="Lin Y.C."/>
            <person name="Napier J."/>
            <person name="Ogata H."/>
            <person name="Sarno A.F."/>
            <person name="Shmutz J."/>
            <person name="Schroeder D."/>
            <person name="de Vargas C."/>
            <person name="Verret F."/>
            <person name="von Dassow P."/>
            <person name="Valentin K."/>
            <person name="Van de Peer Y."/>
            <person name="Wheeler G."/>
            <person name="Dacks J.B."/>
            <person name="Delwiche C.F."/>
            <person name="Dyhrman S.T."/>
            <person name="Glockner G."/>
            <person name="John U."/>
            <person name="Richards T."/>
            <person name="Worden A.Z."/>
            <person name="Zhang X."/>
            <person name="Grigoriev I.V."/>
            <person name="Allen A.E."/>
            <person name="Bidle K."/>
            <person name="Borodovsky M."/>
            <person name="Bowler C."/>
            <person name="Brownlee C."/>
            <person name="Cock J.M."/>
            <person name="Elias M."/>
            <person name="Gladyshev V.N."/>
            <person name="Groth M."/>
            <person name="Guda C."/>
            <person name="Hadaegh A."/>
            <person name="Iglesias-Rodriguez M.D."/>
            <person name="Jenkins J."/>
            <person name="Jones B.M."/>
            <person name="Lawson T."/>
            <person name="Leese F."/>
            <person name="Lindquist E."/>
            <person name="Lobanov A."/>
            <person name="Lomsadze A."/>
            <person name="Malik S.B."/>
            <person name="Marsh M.E."/>
            <person name="Mackinder L."/>
            <person name="Mock T."/>
            <person name="Mueller-Roeber B."/>
            <person name="Pagarete A."/>
            <person name="Parker M."/>
            <person name="Probert I."/>
            <person name="Quesneville H."/>
            <person name="Raines C."/>
            <person name="Rensing S.A."/>
            <person name="Riano-Pachon D.M."/>
            <person name="Richier S."/>
            <person name="Rokitta S."/>
            <person name="Shiraiwa Y."/>
            <person name="Soanes D.M."/>
            <person name="van der Giezen M."/>
            <person name="Wahlund T.M."/>
            <person name="Williams B."/>
            <person name="Wilson W."/>
            <person name="Wolfe G."/>
            <person name="Wurch L.L."/>
        </authorList>
    </citation>
    <scope>NUCLEOTIDE SEQUENCE</scope>
</reference>
<dbReference type="KEGG" id="ehx:EMIHUDRAFT_43751"/>
<dbReference type="STRING" id="2903.R1BLD9"/>
<sequence length="197" mass="21793">ILELLLASHAFKGEIPASIGNLPYLKTLSLSRNQLTGTVPSSIFASESLEELYLDFINLDSPIPAEIKEATQLSHFSAVHSGLTGDLPMDMMCSSKLFTLDLSRNKLTGTLKKVVINGWNGIYRLTLDSNEFAGELPTFDWHTANLRYLSLRNNKFSGNFEVSLLGFQNEQVATSGSRLRLDGNAFSGELPSFIYRL</sequence>
<evidence type="ECO:0000313" key="3">
    <source>
        <dbReference type="Proteomes" id="UP000013827"/>
    </source>
</evidence>
<dbReference type="AlphaFoldDB" id="A0A0D3IGI7"/>
<reference evidence="2" key="2">
    <citation type="submission" date="2024-10" db="UniProtKB">
        <authorList>
            <consortium name="EnsemblProtists"/>
        </authorList>
    </citation>
    <scope>IDENTIFICATION</scope>
</reference>
<dbReference type="InterPro" id="IPR032675">
    <property type="entry name" value="LRR_dom_sf"/>
</dbReference>
<dbReference type="GeneID" id="17256523"/>
<dbReference type="PaxDb" id="2903-EOD10372"/>